<dbReference type="Proteomes" id="UP000031192">
    <property type="component" value="Unassembled WGS sequence"/>
</dbReference>
<comment type="similarity">
    <text evidence="1">Belongs to the GMC oxidoreductase family.</text>
</comment>
<evidence type="ECO:0000313" key="4">
    <source>
        <dbReference type="Proteomes" id="UP000031192"/>
    </source>
</evidence>
<feature type="domain" description="Metallo-beta-lactamase" evidence="2">
    <location>
        <begin position="33"/>
        <end position="226"/>
    </location>
</feature>
<dbReference type="GO" id="GO:0044550">
    <property type="term" value="P:secondary metabolite biosynthetic process"/>
    <property type="evidence" value="ECO:0007669"/>
    <property type="project" value="TreeGrafter"/>
</dbReference>
<keyword evidence="4" id="KW-1185">Reference proteome</keyword>
<dbReference type="Gene3D" id="3.30.560.10">
    <property type="entry name" value="Glucose Oxidase, domain 3"/>
    <property type="match status" value="1"/>
</dbReference>
<dbReference type="AlphaFoldDB" id="A0A0B4GNS8"/>
<dbReference type="SUPFAM" id="SSF51905">
    <property type="entry name" value="FAD/NAD(P)-binding domain"/>
    <property type="match status" value="1"/>
</dbReference>
<dbReference type="HOGENOM" id="CLU_535366_0_0_1"/>
<dbReference type="GO" id="GO:0016614">
    <property type="term" value="F:oxidoreductase activity, acting on CH-OH group of donors"/>
    <property type="evidence" value="ECO:0007669"/>
    <property type="project" value="InterPro"/>
</dbReference>
<evidence type="ECO:0000259" key="2">
    <source>
        <dbReference type="SMART" id="SM00849"/>
    </source>
</evidence>
<dbReference type="Gene3D" id="3.60.15.10">
    <property type="entry name" value="Ribonuclease Z/Hydroxyacylglutathione hydrolase-like"/>
    <property type="match status" value="1"/>
</dbReference>
<gene>
    <name evidence="3" type="ORF">MGU_11259</name>
</gene>
<comment type="caution">
    <text evidence="3">The sequence shown here is derived from an EMBL/GenBank/DDBJ whole genome shotgun (WGS) entry which is preliminary data.</text>
</comment>
<dbReference type="InterPro" id="IPR001279">
    <property type="entry name" value="Metallo-B-lactamas"/>
</dbReference>
<organism evidence="3 4">
    <name type="scientific">Metarhizium guizhouense (strain ARSEF 977)</name>
    <dbReference type="NCBI Taxonomy" id="1276136"/>
    <lineage>
        <taxon>Eukaryota</taxon>
        <taxon>Fungi</taxon>
        <taxon>Dikarya</taxon>
        <taxon>Ascomycota</taxon>
        <taxon>Pezizomycotina</taxon>
        <taxon>Sordariomycetes</taxon>
        <taxon>Hypocreomycetidae</taxon>
        <taxon>Hypocreales</taxon>
        <taxon>Clavicipitaceae</taxon>
        <taxon>Metarhizium</taxon>
    </lineage>
</organism>
<name>A0A0B4GNS8_METGA</name>
<dbReference type="InterPro" id="IPR000172">
    <property type="entry name" value="GMC_OxRdtase_N"/>
</dbReference>
<dbReference type="PANTHER" id="PTHR11552:SF138">
    <property type="entry name" value="DEHYDROGENASE PKFF-RELATED"/>
    <property type="match status" value="1"/>
</dbReference>
<dbReference type="GO" id="GO:0050660">
    <property type="term" value="F:flavin adenine dinucleotide binding"/>
    <property type="evidence" value="ECO:0007669"/>
    <property type="project" value="InterPro"/>
</dbReference>
<dbReference type="InterPro" id="IPR036866">
    <property type="entry name" value="RibonucZ/Hydroxyglut_hydro"/>
</dbReference>
<dbReference type="Pfam" id="PF00753">
    <property type="entry name" value="Lactamase_B"/>
    <property type="match status" value="1"/>
</dbReference>
<reference evidence="3 4" key="1">
    <citation type="journal article" date="2014" name="Proc. Natl. Acad. Sci. U.S.A.">
        <title>Trajectory and genomic determinants of fungal-pathogen speciation and host adaptation.</title>
        <authorList>
            <person name="Hu X."/>
            <person name="Xiao G."/>
            <person name="Zheng P."/>
            <person name="Shang Y."/>
            <person name="Su Y."/>
            <person name="Zhang X."/>
            <person name="Liu X."/>
            <person name="Zhan S."/>
            <person name="St Leger R.J."/>
            <person name="Wang C."/>
        </authorList>
    </citation>
    <scope>NUCLEOTIDE SEQUENCE [LARGE SCALE GENOMIC DNA]</scope>
    <source>
        <strain evidence="3 4">ARSEF 977</strain>
    </source>
</reference>
<protein>
    <submittedName>
        <fullName evidence="3">Glucose-methanol-choline oxidoreductase</fullName>
    </submittedName>
</protein>
<dbReference type="InterPro" id="IPR036188">
    <property type="entry name" value="FAD/NAD-bd_sf"/>
</dbReference>
<dbReference type="SMART" id="SM00849">
    <property type="entry name" value="Lactamase_B"/>
    <property type="match status" value="1"/>
</dbReference>
<evidence type="ECO:0000256" key="1">
    <source>
        <dbReference type="ARBA" id="ARBA00010790"/>
    </source>
</evidence>
<sequence>MASVLRADVYVAPGIPFPITKDKPDYITQIFSPMSITLISGDREAVLVDALLTPAQADELADWVESVIPNKQVTTIYITHGHGDHFFGLSRLLKRFPHARAVTTAKVIEHMEQELGPTLYEAVWANSFGDQLDTSGILSNIEALGNDKTIYLEGNRLVAVDAGRSDTWNTTYLHVPSLNMVVAGDCVYNDVHQFLGETNSEEGRNAWISIIKDIAALKPHTVIAGHKRPGAVDGINNLTATIKYIEDFGELLSSSKSVEELFNKMRKAYPDRVNPSSAGTYQLWADAVDDQSYTFSNLLPYFKKSVNFQGADCQLRARNSTPEIDVSFFDKHGGPLKASYLNFSTSFGTWVAKGLRSMGLDGVQGFVTGRILGYSYTVWSLDRQRQTRSSSDTSFLRCALAHTTNLNVYTSTLAKRIVFNATTAQGVLVNAGGAEFLVTAKREVVLSAGAFRCPQLLLASGVGPRAQLEALDIPVVADRHGVWQNLTDHISFGLSWHVNLVTHSALGNP</sequence>
<dbReference type="Gene3D" id="3.50.50.60">
    <property type="entry name" value="FAD/NAD(P)-binding domain"/>
    <property type="match status" value="1"/>
</dbReference>
<dbReference type="CDD" id="cd07739">
    <property type="entry name" value="metallo-hydrolase-like_MBL-fold"/>
    <property type="match status" value="1"/>
</dbReference>
<evidence type="ECO:0000313" key="3">
    <source>
        <dbReference type="EMBL" id="KID81377.1"/>
    </source>
</evidence>
<dbReference type="EMBL" id="AZNH01000156">
    <property type="protein sequence ID" value="KID81377.1"/>
    <property type="molecule type" value="Genomic_DNA"/>
</dbReference>
<accession>A0A0B4GNS8</accession>
<dbReference type="InterPro" id="IPR012132">
    <property type="entry name" value="GMC_OxRdtase"/>
</dbReference>
<proteinExistence type="inferred from homology"/>
<dbReference type="Pfam" id="PF00732">
    <property type="entry name" value="GMC_oxred_N"/>
    <property type="match status" value="1"/>
</dbReference>
<dbReference type="PANTHER" id="PTHR11552">
    <property type="entry name" value="GLUCOSE-METHANOL-CHOLINE GMC OXIDOREDUCTASE"/>
    <property type="match status" value="1"/>
</dbReference>
<dbReference type="SUPFAM" id="SSF56281">
    <property type="entry name" value="Metallo-hydrolase/oxidoreductase"/>
    <property type="match status" value="1"/>
</dbReference>